<comment type="caution">
    <text evidence="1">The sequence shown here is derived from an EMBL/GenBank/DDBJ whole genome shotgun (WGS) entry which is preliminary data.</text>
</comment>
<name>A0A1E5JPS1_9GAMM</name>
<dbReference type="EMBL" id="LSOG01000069">
    <property type="protein sequence ID" value="OEH46363.1"/>
    <property type="molecule type" value="Genomic_DNA"/>
</dbReference>
<accession>A0A1E5JPS1</accession>
<dbReference type="Proteomes" id="UP000095229">
    <property type="component" value="Unassembled WGS sequence"/>
</dbReference>
<gene>
    <name evidence="1" type="ORF">lpari_02702</name>
</gene>
<organism evidence="1 2">
    <name type="scientific">Legionella parisiensis</name>
    <dbReference type="NCBI Taxonomy" id="45071"/>
    <lineage>
        <taxon>Bacteria</taxon>
        <taxon>Pseudomonadati</taxon>
        <taxon>Pseudomonadota</taxon>
        <taxon>Gammaproteobacteria</taxon>
        <taxon>Legionellales</taxon>
        <taxon>Legionellaceae</taxon>
        <taxon>Legionella</taxon>
    </lineage>
</organism>
<dbReference type="OrthoDB" id="5654161at2"/>
<reference evidence="1 2" key="1">
    <citation type="submission" date="2016-02" db="EMBL/GenBank/DDBJ databases">
        <title>Secondary metabolites in Legionella.</title>
        <authorList>
            <person name="Tobias N.J."/>
            <person name="Bode H.B."/>
        </authorList>
    </citation>
    <scope>NUCLEOTIDE SEQUENCE [LARGE SCALE GENOMIC DNA]</scope>
    <source>
        <strain evidence="1 2">DSM 19216</strain>
    </source>
</reference>
<protein>
    <submittedName>
        <fullName evidence="1">Uncharacterized protein</fullName>
    </submittedName>
</protein>
<sequence>MMSRFGMFFKPVLETTAYSVGAAAVGSGIYRTGTYILNKTKEQEQEPGQEKSKSFINDISFPLEDNNEIHAPGIKLGY</sequence>
<dbReference type="RefSeq" id="WP_069683534.1">
    <property type="nucleotide sequence ID" value="NZ_CAAAIE010000001.1"/>
</dbReference>
<keyword evidence="2" id="KW-1185">Reference proteome</keyword>
<dbReference type="AlphaFoldDB" id="A0A1E5JPS1"/>
<proteinExistence type="predicted"/>
<evidence type="ECO:0000313" key="1">
    <source>
        <dbReference type="EMBL" id="OEH46363.1"/>
    </source>
</evidence>
<dbReference type="PATRIC" id="fig|45071.6.peg.3578"/>
<evidence type="ECO:0000313" key="2">
    <source>
        <dbReference type="Proteomes" id="UP000095229"/>
    </source>
</evidence>